<sequence length="71" mass="8274">MRIFLLCLLWFGTTSFQDVSFNTVYICNGKSSKKYHLTPNCRGLSNCSTKIYKVTKDEARRLNRTLCGWED</sequence>
<proteinExistence type="predicted"/>
<protein>
    <submittedName>
        <fullName evidence="1">Uncharacterized protein</fullName>
    </submittedName>
</protein>
<dbReference type="Proteomes" id="UP001152599">
    <property type="component" value="Unassembled WGS sequence"/>
</dbReference>
<evidence type="ECO:0000313" key="2">
    <source>
        <dbReference type="Proteomes" id="UP001152599"/>
    </source>
</evidence>
<keyword evidence="2" id="KW-1185">Reference proteome</keyword>
<evidence type="ECO:0000313" key="1">
    <source>
        <dbReference type="EMBL" id="MDG4946985.1"/>
    </source>
</evidence>
<accession>A0A9X4N145</accession>
<dbReference type="RefSeq" id="WP_304415692.1">
    <property type="nucleotide sequence ID" value="NZ_JANAIE010000001.1"/>
</dbReference>
<comment type="caution">
    <text evidence="1">The sequence shown here is derived from an EMBL/GenBank/DDBJ whole genome shotgun (WGS) entry which is preliminary data.</text>
</comment>
<organism evidence="1 2">
    <name type="scientific">Profundicola chukchiensis</name>
    <dbReference type="NCBI Taxonomy" id="2961959"/>
    <lineage>
        <taxon>Bacteria</taxon>
        <taxon>Pseudomonadati</taxon>
        <taxon>Bacteroidota</taxon>
        <taxon>Flavobacteriia</taxon>
        <taxon>Flavobacteriales</taxon>
        <taxon>Weeksellaceae</taxon>
        <taxon>Profundicola</taxon>
    </lineage>
</organism>
<dbReference type="EMBL" id="JANCMU010000009">
    <property type="protein sequence ID" value="MDG4946985.1"/>
    <property type="molecule type" value="Genomic_DNA"/>
</dbReference>
<dbReference type="AlphaFoldDB" id="A0A9X4N145"/>
<name>A0A9X4N145_9FLAO</name>
<gene>
    <name evidence="1" type="ORF">NMK71_11235</name>
</gene>
<reference evidence="1" key="1">
    <citation type="submission" date="2022-07" db="EMBL/GenBank/DDBJ databases">
        <title>Description and genome-wide analysis of Profundicola chukchiensis gen. nov., sp. nov., marine bacteria isolated from bottom sediments of the Chukchi Sea.</title>
        <authorList>
            <person name="Romanenko L."/>
            <person name="Otstavnykh N."/>
            <person name="Kurilenko V."/>
            <person name="Eremeev V."/>
            <person name="Velansky P."/>
            <person name="Mikhailov V."/>
            <person name="Isaeva M."/>
        </authorList>
    </citation>
    <scope>NUCLEOTIDE SEQUENCE</scope>
    <source>
        <strain evidence="1">KMM 9713</strain>
    </source>
</reference>